<dbReference type="Gene3D" id="1.25.40.10">
    <property type="entry name" value="Tetratricopeptide repeat domain"/>
    <property type="match status" value="1"/>
</dbReference>
<dbReference type="CDD" id="cd00093">
    <property type="entry name" value="HTH_XRE"/>
    <property type="match status" value="1"/>
</dbReference>
<proteinExistence type="predicted"/>
<dbReference type="Proteomes" id="UP000490982">
    <property type="component" value="Unassembled WGS sequence"/>
</dbReference>
<organism evidence="2 6">
    <name type="scientific">Streptococcus pneumoniae</name>
    <dbReference type="NCBI Taxonomy" id="1313"/>
    <lineage>
        <taxon>Bacteria</taxon>
        <taxon>Bacillati</taxon>
        <taxon>Bacillota</taxon>
        <taxon>Bacilli</taxon>
        <taxon>Lactobacillales</taxon>
        <taxon>Streptococcaceae</taxon>
        <taxon>Streptococcus</taxon>
    </lineage>
</organism>
<dbReference type="EMBL" id="WNHS01000004">
    <property type="protein sequence ID" value="MTW23602.1"/>
    <property type="molecule type" value="Genomic_DNA"/>
</dbReference>
<dbReference type="InterPro" id="IPR001387">
    <property type="entry name" value="Cro/C1-type_HTH"/>
</dbReference>
<dbReference type="InterPro" id="IPR053163">
    <property type="entry name" value="HTH-type_regulator_Rgg"/>
</dbReference>
<reference evidence="2 6" key="2">
    <citation type="submission" date="2019-11" db="EMBL/GenBank/DDBJ databases">
        <title>Growth characteristics of pneumococcus vary with the chemical composition of the capsule and with environmental conditions.</title>
        <authorList>
            <person name="Tothpal A."/>
            <person name="Desobry K."/>
            <person name="Joshi S."/>
            <person name="Wyllie A.L."/>
            <person name="Weinberger D.M."/>
        </authorList>
    </citation>
    <scope>NUCLEOTIDE SEQUENCE [LARGE SCALE GENOMIC DNA]</scope>
    <source>
        <strain evidence="6">pnumococcus23A</strain>
        <strain evidence="2">Pnumococcus23A</strain>
    </source>
</reference>
<gene>
    <name evidence="2" type="ORF">GM537_01575</name>
    <name evidence="3" type="ORF">SAMEA2627223_00289</name>
    <name evidence="4" type="ORF">SAMEA2627230_00515</name>
    <name evidence="5" type="ORF">SAMEA3206930_00624</name>
</gene>
<evidence type="ECO:0000259" key="1">
    <source>
        <dbReference type="PROSITE" id="PS50943"/>
    </source>
</evidence>
<dbReference type="SUPFAM" id="SSF47413">
    <property type="entry name" value="lambda repressor-like DNA-binding domains"/>
    <property type="match status" value="1"/>
</dbReference>
<dbReference type="Pfam" id="PF01381">
    <property type="entry name" value="HTH_3"/>
    <property type="match status" value="1"/>
</dbReference>
<protein>
    <submittedName>
        <fullName evidence="3">Helix-turn-helix domain protein</fullName>
    </submittedName>
    <submittedName>
        <fullName evidence="2">Helix-turn-helix domain-containing protein</fullName>
    </submittedName>
</protein>
<evidence type="ECO:0000313" key="6">
    <source>
        <dbReference type="Proteomes" id="UP000490982"/>
    </source>
</evidence>
<name>A0A6G2DQS6_STREE</name>
<sequence length="293" mass="35283">MRWDYYKIFKKIREDKHLSQTQVAGKMVSRQSVAAFESNKATPKFENMEYLLRQMDMTFAEFQYICDYYQPNERMNIMMKLQELTTLMTREQIENLVIQCRSYLKTCDDIPIFRRMQLLQLYLQDDKEVNNQLLVEQIWKELQSYEEWYLGDLTLLVGILPYVSMESVLTLTDQILATLKRYESYVNIKEARFTILSNLAVTFLYNDYREKSLELIKLALKTAQLTHRSDYLGFCWVYKGILQKDYRLVDKGLLLLEMTDERVSYKKCCQEIIRFFPEVLKEENFMRKNNLLK</sequence>
<dbReference type="AlphaFoldDB" id="A0A6G2DQS6"/>
<evidence type="ECO:0000313" key="3">
    <source>
        <dbReference type="EMBL" id="VNO61750.1"/>
    </source>
</evidence>
<accession>A0A6G2DQS6</accession>
<reference evidence="3" key="1">
    <citation type="submission" date="2019-04" db="EMBL/GenBank/DDBJ databases">
        <authorList>
            <consortium name="Pathogen Informatics"/>
        </authorList>
    </citation>
    <scope>NUCLEOTIDE SEQUENCE</scope>
    <source>
        <strain evidence="3">GPSC26</strain>
        <strain evidence="5">GPSC7</strain>
    </source>
</reference>
<dbReference type="GO" id="GO:0003677">
    <property type="term" value="F:DNA binding"/>
    <property type="evidence" value="ECO:0007669"/>
    <property type="project" value="InterPro"/>
</dbReference>
<dbReference type="PROSITE" id="PS50943">
    <property type="entry name" value="HTH_CROC1"/>
    <property type="match status" value="1"/>
</dbReference>
<evidence type="ECO:0000313" key="4">
    <source>
        <dbReference type="EMBL" id="VNO74612.1"/>
    </source>
</evidence>
<dbReference type="PANTHER" id="PTHR37038:SF13">
    <property type="entry name" value="HTH CRO_C1-TYPE DOMAIN-CONTAINING PROTEIN"/>
    <property type="match status" value="1"/>
</dbReference>
<dbReference type="EMBL" id="CAATFJ010000004">
    <property type="protein sequence ID" value="VNO74612.1"/>
    <property type="molecule type" value="Genomic_DNA"/>
</dbReference>
<feature type="domain" description="HTH cro/C1-type" evidence="1">
    <location>
        <begin position="9"/>
        <end position="62"/>
    </location>
</feature>
<dbReference type="InterPro" id="IPR011990">
    <property type="entry name" value="TPR-like_helical_dom_sf"/>
</dbReference>
<dbReference type="SMART" id="SM00530">
    <property type="entry name" value="HTH_XRE"/>
    <property type="match status" value="1"/>
</dbReference>
<evidence type="ECO:0000313" key="2">
    <source>
        <dbReference type="EMBL" id="MTW23602.1"/>
    </source>
</evidence>
<dbReference type="InterPro" id="IPR010982">
    <property type="entry name" value="Lambda_DNA-bd_dom_sf"/>
</dbReference>
<dbReference type="EMBL" id="CAATFG010000002">
    <property type="protein sequence ID" value="VNO61750.1"/>
    <property type="molecule type" value="Genomic_DNA"/>
</dbReference>
<evidence type="ECO:0000313" key="5">
    <source>
        <dbReference type="EMBL" id="VNP79939.1"/>
    </source>
</evidence>
<dbReference type="EMBL" id="CAATHC010000002">
    <property type="protein sequence ID" value="VNP79939.1"/>
    <property type="molecule type" value="Genomic_DNA"/>
</dbReference>
<dbReference type="RefSeq" id="WP_001267157.1">
    <property type="nucleotide sequence ID" value="NZ_CDPY01000066.1"/>
</dbReference>
<dbReference type="PANTHER" id="PTHR37038">
    <property type="entry name" value="TRANSCRIPTIONAL REGULATOR-RELATED"/>
    <property type="match status" value="1"/>
</dbReference>